<proteinExistence type="predicted"/>
<dbReference type="RefSeq" id="WP_048091657.1">
    <property type="nucleotide sequence ID" value="NZ_JMIY01000005.1"/>
</dbReference>
<keyword evidence="2" id="KW-1185">Reference proteome</keyword>
<dbReference type="Proteomes" id="UP000027153">
    <property type="component" value="Unassembled WGS sequence"/>
</dbReference>
<evidence type="ECO:0000313" key="2">
    <source>
        <dbReference type="Proteomes" id="UP000027153"/>
    </source>
</evidence>
<organism evidence="1 2">
    <name type="scientific">Candidatus Methanoperedens nitratireducens</name>
    <dbReference type="NCBI Taxonomy" id="1392998"/>
    <lineage>
        <taxon>Archaea</taxon>
        <taxon>Methanobacteriati</taxon>
        <taxon>Methanobacteriota</taxon>
        <taxon>Stenosarchaea group</taxon>
        <taxon>Methanomicrobia</taxon>
        <taxon>Methanosarcinales</taxon>
        <taxon>ANME-2 cluster</taxon>
        <taxon>Candidatus Methanoperedentaceae</taxon>
        <taxon>Candidatus Methanoperedens</taxon>
    </lineage>
</organism>
<gene>
    <name evidence="1" type="ORF">ANME2D_02333</name>
</gene>
<comment type="caution">
    <text evidence="1">The sequence shown here is derived from an EMBL/GenBank/DDBJ whole genome shotgun (WGS) entry which is preliminary data.</text>
</comment>
<dbReference type="AlphaFoldDB" id="A0A062V4R7"/>
<protein>
    <submittedName>
        <fullName evidence="1">Uncharacterized protein</fullName>
    </submittedName>
</protein>
<evidence type="ECO:0000313" key="1">
    <source>
        <dbReference type="EMBL" id="KCZ71598.1"/>
    </source>
</evidence>
<name>A0A062V4R7_9EURY</name>
<reference evidence="1 2" key="1">
    <citation type="journal article" date="2013" name="Nature">
        <title>Anaerobic oxidation of methane coupled to nitrate reduction in a novel archaeal lineage.</title>
        <authorList>
            <person name="Haroon M.F."/>
            <person name="Hu S."/>
            <person name="Shi Y."/>
            <person name="Imelfort M."/>
            <person name="Keller J."/>
            <person name="Hugenholtz P."/>
            <person name="Yuan Z."/>
            <person name="Tyson G.W."/>
        </authorList>
    </citation>
    <scope>NUCLEOTIDE SEQUENCE [LARGE SCALE GENOMIC DNA]</scope>
    <source>
        <strain evidence="1 2">ANME-2d</strain>
    </source>
</reference>
<accession>A0A062V4R7</accession>
<dbReference type="EMBL" id="JMIY01000005">
    <property type="protein sequence ID" value="KCZ71598.1"/>
    <property type="molecule type" value="Genomic_DNA"/>
</dbReference>
<sequence length="117" mass="12479">MSEPILDTLILNNATVTAGSSSEPVHTVFDANHADVLIRVGTKTGSPVLTFYLDVIEPTSGATIRTYPGIAISTATTSDYITVDGLTLGTRLKVRYAGTLDADNKFSGVYCRLVVKR</sequence>